<evidence type="ECO:0000256" key="13">
    <source>
        <dbReference type="ARBA" id="ARBA00047604"/>
    </source>
</evidence>
<comment type="similarity">
    <text evidence="12">In the N-terminal section; belongs to the long-chain O-acyltransferase family.</text>
</comment>
<keyword evidence="19" id="KW-1185">Reference proteome</keyword>
<keyword evidence="10" id="KW-0472">Membrane</keyword>
<dbReference type="GO" id="GO:0005789">
    <property type="term" value="C:endoplasmic reticulum membrane"/>
    <property type="evidence" value="ECO:0007669"/>
    <property type="project" value="UniProtKB-SubCell"/>
</dbReference>
<dbReference type="Proteomes" id="UP000237347">
    <property type="component" value="Unassembled WGS sequence"/>
</dbReference>
<dbReference type="GO" id="GO:0047196">
    <property type="term" value="F:long-chain-alcohol O-fatty-acyltransferase activity"/>
    <property type="evidence" value="ECO:0007669"/>
    <property type="project" value="UniProtKB-EC"/>
</dbReference>
<evidence type="ECO:0000256" key="1">
    <source>
        <dbReference type="ARBA" id="ARBA00004162"/>
    </source>
</evidence>
<evidence type="ECO:0000256" key="14">
    <source>
        <dbReference type="ARBA" id="ARBA00048109"/>
    </source>
</evidence>
<dbReference type="InterPro" id="IPR004255">
    <property type="entry name" value="O-acyltransferase_WSD1_N"/>
</dbReference>
<evidence type="ECO:0000256" key="9">
    <source>
        <dbReference type="ARBA" id="ARBA00022989"/>
    </source>
</evidence>
<name>A0AAW0J2Y2_QUESU</name>
<evidence type="ECO:0000256" key="7">
    <source>
        <dbReference type="ARBA" id="ARBA00022692"/>
    </source>
</evidence>
<evidence type="ECO:0000256" key="10">
    <source>
        <dbReference type="ARBA" id="ARBA00023136"/>
    </source>
</evidence>
<comment type="catalytic activity">
    <reaction evidence="14">
        <text>an acyl-CoA + a 1,2-diacyl-sn-glycerol = a triacyl-sn-glycerol + CoA</text>
        <dbReference type="Rhea" id="RHEA:10868"/>
        <dbReference type="ChEBI" id="CHEBI:17815"/>
        <dbReference type="ChEBI" id="CHEBI:57287"/>
        <dbReference type="ChEBI" id="CHEBI:58342"/>
        <dbReference type="ChEBI" id="CHEBI:64615"/>
        <dbReference type="EC" id="2.3.1.20"/>
    </reaction>
</comment>
<feature type="domain" description="O-acyltransferase WSD1-like N-terminal" evidence="16">
    <location>
        <begin position="94"/>
        <end position="291"/>
    </location>
</feature>
<keyword evidence="5" id="KW-1003">Cell membrane</keyword>
<keyword evidence="9" id="KW-1133">Transmembrane helix</keyword>
<comment type="pathway">
    <text evidence="4">Lipid metabolism.</text>
</comment>
<evidence type="ECO:0000259" key="17">
    <source>
        <dbReference type="Pfam" id="PF06974"/>
    </source>
</evidence>
<dbReference type="InterPro" id="IPR045034">
    <property type="entry name" value="O-acyltransferase_WSD1-like"/>
</dbReference>
<evidence type="ECO:0000256" key="12">
    <source>
        <dbReference type="ARBA" id="ARBA00024360"/>
    </source>
</evidence>
<evidence type="ECO:0000256" key="5">
    <source>
        <dbReference type="ARBA" id="ARBA00022475"/>
    </source>
</evidence>
<evidence type="ECO:0000256" key="11">
    <source>
        <dbReference type="ARBA" id="ARBA00023315"/>
    </source>
</evidence>
<keyword evidence="8" id="KW-0256">Endoplasmic reticulum</keyword>
<proteinExistence type="inferred from homology"/>
<evidence type="ECO:0000313" key="18">
    <source>
        <dbReference type="EMBL" id="KAK7821133.1"/>
    </source>
</evidence>
<keyword evidence="7" id="KW-0812">Transmembrane</keyword>
<keyword evidence="11" id="KW-0012">Acyltransferase</keyword>
<dbReference type="GO" id="GO:0004144">
    <property type="term" value="F:diacylglycerol O-acyltransferase activity"/>
    <property type="evidence" value="ECO:0007669"/>
    <property type="project" value="UniProtKB-EC"/>
</dbReference>
<dbReference type="SUPFAM" id="SSF52777">
    <property type="entry name" value="CoA-dependent acyltransferases"/>
    <property type="match status" value="1"/>
</dbReference>
<evidence type="ECO:0000313" key="19">
    <source>
        <dbReference type="Proteomes" id="UP000237347"/>
    </source>
</evidence>
<organism evidence="18 19">
    <name type="scientific">Quercus suber</name>
    <name type="common">Cork oak</name>
    <dbReference type="NCBI Taxonomy" id="58331"/>
    <lineage>
        <taxon>Eukaryota</taxon>
        <taxon>Viridiplantae</taxon>
        <taxon>Streptophyta</taxon>
        <taxon>Embryophyta</taxon>
        <taxon>Tracheophyta</taxon>
        <taxon>Spermatophyta</taxon>
        <taxon>Magnoliopsida</taxon>
        <taxon>eudicotyledons</taxon>
        <taxon>Gunneridae</taxon>
        <taxon>Pentapetalae</taxon>
        <taxon>rosids</taxon>
        <taxon>fabids</taxon>
        <taxon>Fagales</taxon>
        <taxon>Fagaceae</taxon>
        <taxon>Quercus</taxon>
    </lineage>
</organism>
<evidence type="ECO:0000256" key="2">
    <source>
        <dbReference type="ARBA" id="ARBA00004389"/>
    </source>
</evidence>
<sequence length="462" mass="52806">MEPEEGLRWRKQALKPIKTKTANKEGEDSVNHEMEEEPLSPSARLFHEPHFNVYIIAIMGCKTQIYPDIAKANLVHTLLKHPRFSSLQVVEDGGEMKWVRTKVDLEKHVIVPELNPNMDDADQYVEDYVFNLSKTSIEKTQPMWDLHLLNVKTSDAEGVGIFRIHHSLGDGTSLMSLLLACTRQISDPQALPTVPGVVYKKKKKNAMNRSSSWWIWHCLIGFWWGWKLFWNTVVDAFIFMVTALFLKDTETPLKGPPGIEFTPRRIVYRTVSLDDIKLVKNAMNTTINDVALGITQAGLSRYLNRRYGDSKKDDEASKTKNNLPKKIRLRSTLLINLRPTAGIQALSDMMEKDTEAKWGNWIGYVLLPFTIGLREDPLDYVRQAKATIDRKKHSFEAIFTFSVAELVLKIFGIKMTIVLSVDEDTIPDPKQLRDDIVDSLQLIKDAVIQKGLIKEDHNLNKI</sequence>
<evidence type="ECO:0000256" key="3">
    <source>
        <dbReference type="ARBA" id="ARBA00004771"/>
    </source>
</evidence>
<evidence type="ECO:0000256" key="15">
    <source>
        <dbReference type="SAM" id="MobiDB-lite"/>
    </source>
</evidence>
<evidence type="ECO:0000256" key="8">
    <source>
        <dbReference type="ARBA" id="ARBA00022824"/>
    </source>
</evidence>
<evidence type="ECO:0000256" key="4">
    <source>
        <dbReference type="ARBA" id="ARBA00005189"/>
    </source>
</evidence>
<dbReference type="Pfam" id="PF03007">
    <property type="entry name" value="WS_DGAT_cat"/>
    <property type="match status" value="1"/>
</dbReference>
<dbReference type="PANTHER" id="PTHR31650:SF74">
    <property type="entry name" value="O-ACYLTRANSFERASE WSD1-LIKE"/>
    <property type="match status" value="1"/>
</dbReference>
<evidence type="ECO:0000259" key="16">
    <source>
        <dbReference type="Pfam" id="PF03007"/>
    </source>
</evidence>
<comment type="caution">
    <text evidence="18">The sequence shown here is derived from an EMBL/GenBank/DDBJ whole genome shotgun (WGS) entry which is preliminary data.</text>
</comment>
<dbReference type="InterPro" id="IPR009721">
    <property type="entry name" value="O-acyltransferase_WSD1_C"/>
</dbReference>
<feature type="region of interest" description="Disordered" evidence="15">
    <location>
        <begin position="1"/>
        <end position="37"/>
    </location>
</feature>
<gene>
    <name evidence="18" type="primary">WSD1_1</name>
    <name evidence="18" type="ORF">CFP56_038074</name>
</gene>
<feature type="domain" description="O-acyltransferase WSD1 C-terminal" evidence="17">
    <location>
        <begin position="358"/>
        <end position="416"/>
    </location>
</feature>
<dbReference type="GO" id="GO:0005886">
    <property type="term" value="C:plasma membrane"/>
    <property type="evidence" value="ECO:0007669"/>
    <property type="project" value="UniProtKB-SubCell"/>
</dbReference>
<dbReference type="GO" id="GO:0019432">
    <property type="term" value="P:triglyceride biosynthetic process"/>
    <property type="evidence" value="ECO:0007669"/>
    <property type="project" value="TreeGrafter"/>
</dbReference>
<reference evidence="18 19" key="1">
    <citation type="journal article" date="2018" name="Sci. Data">
        <title>The draft genome sequence of cork oak.</title>
        <authorList>
            <person name="Ramos A.M."/>
            <person name="Usie A."/>
            <person name="Barbosa P."/>
            <person name="Barros P.M."/>
            <person name="Capote T."/>
            <person name="Chaves I."/>
            <person name="Simoes F."/>
            <person name="Abreu I."/>
            <person name="Carrasquinho I."/>
            <person name="Faro C."/>
            <person name="Guimaraes J.B."/>
            <person name="Mendonca D."/>
            <person name="Nobrega F."/>
            <person name="Rodrigues L."/>
            <person name="Saibo N.J.M."/>
            <person name="Varela M.C."/>
            <person name="Egas C."/>
            <person name="Matos J."/>
            <person name="Miguel C.M."/>
            <person name="Oliveira M.M."/>
            <person name="Ricardo C.P."/>
            <person name="Goncalves S."/>
        </authorList>
    </citation>
    <scope>NUCLEOTIDE SEQUENCE [LARGE SCALE GENOMIC DNA]</scope>
    <source>
        <strain evidence="19">cv. HL8</strain>
    </source>
</reference>
<protein>
    <submittedName>
        <fullName evidence="18">O-acyltransferase wsd1</fullName>
    </submittedName>
</protein>
<keyword evidence="6" id="KW-0808">Transferase</keyword>
<dbReference type="PANTHER" id="PTHR31650">
    <property type="entry name" value="O-ACYLTRANSFERASE (WSD1-LIKE) FAMILY PROTEIN"/>
    <property type="match status" value="1"/>
</dbReference>
<comment type="catalytic activity">
    <reaction evidence="13">
        <text>a long chain fatty alcohol + a fatty acyl-CoA = a long-chain alcohol wax ester + CoA</text>
        <dbReference type="Rhea" id="RHEA:38443"/>
        <dbReference type="ChEBI" id="CHEBI:17135"/>
        <dbReference type="ChEBI" id="CHEBI:57287"/>
        <dbReference type="ChEBI" id="CHEBI:77636"/>
        <dbReference type="ChEBI" id="CHEBI:235323"/>
        <dbReference type="EC" id="2.3.1.75"/>
    </reaction>
</comment>
<dbReference type="FunFam" id="3.30.559.10:FF:000033">
    <property type="entry name" value="O-acyltransferase (WSD1-like) family protein"/>
    <property type="match status" value="1"/>
</dbReference>
<comment type="subcellular location">
    <subcellularLocation>
        <location evidence="1">Cell membrane</location>
        <topology evidence="1">Single-pass membrane protein</topology>
    </subcellularLocation>
    <subcellularLocation>
        <location evidence="2">Endoplasmic reticulum membrane</location>
        <topology evidence="2">Single-pass membrane protein</topology>
    </subcellularLocation>
</comment>
<dbReference type="EMBL" id="PKMF04000712">
    <property type="protein sequence ID" value="KAK7821133.1"/>
    <property type="molecule type" value="Genomic_DNA"/>
</dbReference>
<evidence type="ECO:0000256" key="6">
    <source>
        <dbReference type="ARBA" id="ARBA00022679"/>
    </source>
</evidence>
<accession>A0AAW0J2Y2</accession>
<feature type="compositionally biased region" description="Basic and acidic residues" evidence="15">
    <location>
        <begin position="22"/>
        <end position="33"/>
    </location>
</feature>
<dbReference type="Pfam" id="PF06974">
    <property type="entry name" value="WS_DGAT_C"/>
    <property type="match status" value="1"/>
</dbReference>
<comment type="pathway">
    <text evidence="3">Glycerolipid metabolism; triacylglycerol biosynthesis.</text>
</comment>
<dbReference type="AlphaFoldDB" id="A0AAW0J2Y2"/>